<dbReference type="EMBL" id="GBEZ01002989">
    <property type="protein sequence ID" value="JAC82111.1"/>
    <property type="molecule type" value="Transcribed_RNA"/>
</dbReference>
<feature type="non-terminal residue" evidence="2">
    <location>
        <position position="1"/>
    </location>
</feature>
<protein>
    <submittedName>
        <fullName evidence="2">Uncharacterized protein</fullName>
    </submittedName>
</protein>
<name>A0A061SHD8_9CHLO</name>
<organism evidence="2">
    <name type="scientific">Tetraselmis sp. GSL018</name>
    <dbReference type="NCBI Taxonomy" id="582737"/>
    <lineage>
        <taxon>Eukaryota</taxon>
        <taxon>Viridiplantae</taxon>
        <taxon>Chlorophyta</taxon>
        <taxon>core chlorophytes</taxon>
        <taxon>Chlorodendrophyceae</taxon>
        <taxon>Chlorodendrales</taxon>
        <taxon>Chlorodendraceae</taxon>
        <taxon>Tetraselmis</taxon>
    </lineage>
</organism>
<evidence type="ECO:0000313" key="2">
    <source>
        <dbReference type="EMBL" id="JAC82111.1"/>
    </source>
</evidence>
<sequence length="88" mass="8548">GGRGNQGLPRAAAADGRAGYSKRGGGRGSGALRPLPPVFIGPREARAKGSGAAGEQEEEAGGGGGGGGGWGGGELNFPFRWGRGRGCV</sequence>
<accession>A0A061SHD8</accession>
<gene>
    <name evidence="2" type="ORF">TSPGSL018_6442</name>
</gene>
<feature type="region of interest" description="Disordered" evidence="1">
    <location>
        <begin position="1"/>
        <end position="88"/>
    </location>
</feature>
<dbReference type="AlphaFoldDB" id="A0A061SHD8"/>
<reference evidence="2" key="1">
    <citation type="submission" date="2014-05" db="EMBL/GenBank/DDBJ databases">
        <title>The transcriptome of the halophilic microalga Tetraselmis sp. GSL018 isolated from the Great Salt Lake, Utah.</title>
        <authorList>
            <person name="Jinkerson R.E."/>
            <person name="D'Adamo S."/>
            <person name="Posewitz M.C."/>
        </authorList>
    </citation>
    <scope>NUCLEOTIDE SEQUENCE</scope>
    <source>
        <strain evidence="2">GSL018</strain>
    </source>
</reference>
<evidence type="ECO:0000256" key="1">
    <source>
        <dbReference type="SAM" id="MobiDB-lite"/>
    </source>
</evidence>
<feature type="compositionally biased region" description="Gly residues" evidence="1">
    <location>
        <begin position="61"/>
        <end position="74"/>
    </location>
</feature>
<proteinExistence type="predicted"/>